<dbReference type="PANTHER" id="PTHR31636">
    <property type="entry name" value="OSJNBA0084A10.13 PROTEIN-RELATED"/>
    <property type="match status" value="1"/>
</dbReference>
<dbReference type="Proteomes" id="UP000825729">
    <property type="component" value="Unassembled WGS sequence"/>
</dbReference>
<proteinExistence type="inferred from homology"/>
<dbReference type="Pfam" id="PF03514">
    <property type="entry name" value="GRAS"/>
    <property type="match status" value="1"/>
</dbReference>
<feature type="coiled-coil region" evidence="4">
    <location>
        <begin position="318"/>
        <end position="345"/>
    </location>
</feature>
<dbReference type="EMBL" id="JAINDJ010000003">
    <property type="protein sequence ID" value="KAG9453599.1"/>
    <property type="molecule type" value="Genomic_DNA"/>
</dbReference>
<organism evidence="5 6">
    <name type="scientific">Aristolochia fimbriata</name>
    <name type="common">White veined hardy Dutchman's pipe vine</name>
    <dbReference type="NCBI Taxonomy" id="158543"/>
    <lineage>
        <taxon>Eukaryota</taxon>
        <taxon>Viridiplantae</taxon>
        <taxon>Streptophyta</taxon>
        <taxon>Embryophyta</taxon>
        <taxon>Tracheophyta</taxon>
        <taxon>Spermatophyta</taxon>
        <taxon>Magnoliopsida</taxon>
        <taxon>Magnoliidae</taxon>
        <taxon>Piperales</taxon>
        <taxon>Aristolochiaceae</taxon>
        <taxon>Aristolochia</taxon>
    </lineage>
</organism>
<evidence type="ECO:0000256" key="4">
    <source>
        <dbReference type="SAM" id="Coils"/>
    </source>
</evidence>
<keyword evidence="2" id="KW-0804">Transcription</keyword>
<keyword evidence="1" id="KW-0805">Transcription regulation</keyword>
<gene>
    <name evidence="5" type="ORF">H6P81_006503</name>
</gene>
<evidence type="ECO:0000313" key="5">
    <source>
        <dbReference type="EMBL" id="KAG9453599.1"/>
    </source>
</evidence>
<reference evidence="5 6" key="1">
    <citation type="submission" date="2021-07" db="EMBL/GenBank/DDBJ databases">
        <title>The Aristolochia fimbriata genome: insights into angiosperm evolution, floral development and chemical biosynthesis.</title>
        <authorList>
            <person name="Jiao Y."/>
        </authorList>
    </citation>
    <scope>NUCLEOTIDE SEQUENCE [LARGE SCALE GENOMIC DNA]</scope>
    <source>
        <strain evidence="5">IBCAS-2021</strain>
        <tissue evidence="5">Leaf</tissue>
    </source>
</reference>
<dbReference type="AlphaFoldDB" id="A0AAV7EYF0"/>
<comment type="caution">
    <text evidence="3">Lacks conserved residue(s) required for the propagation of feature annotation.</text>
</comment>
<evidence type="ECO:0000256" key="2">
    <source>
        <dbReference type="ARBA" id="ARBA00023163"/>
    </source>
</evidence>
<evidence type="ECO:0000256" key="3">
    <source>
        <dbReference type="PROSITE-ProRule" id="PRU01191"/>
    </source>
</evidence>
<comment type="similarity">
    <text evidence="3">Belongs to the GRAS family.</text>
</comment>
<protein>
    <submittedName>
        <fullName evidence="5">Uncharacterized protein</fullName>
    </submittedName>
</protein>
<keyword evidence="4" id="KW-0175">Coiled coil</keyword>
<sequence length="528" mass="59175">MMNSQSSWPDYCFMDFDAHGVPVQGSEFQFSSSLDSPGDSPDICSIPCFPYSGEDALFGDAVSDIMGDFPFDLDELGIFSNTHRAETEWLDSLSSEDRFLKGEEGIKSPSMDDRSTHETEYSTHETEYSSTSALIVSECSTGSTTIHANDDRSAILHLLRAHGDAMDKGSFQLGEVIARRIRQTATPSGAALDRFGFYLFCNSGKQSNQLKQESGKNYKPAFRAVYDICPHGRLPHFVANGTILESLPADAEIVHIADFDMGEGLQWLPLIEAVGRGRLVRITSMRIKEDDDRDLQYWSFDKTRRNLLEFARGRGLRLTVEEMEMEELATEKKRTKKKNKGGRREWMVFNCMTDLPHMGKKKQRHKNTTTHARNFLRLGKELLSLKQGTSNGIIVFGNGDGAVPGAKNAAGFGRHFDGCLQHFRALFESMEWHFPSELSDARITIESLFVAPSISSLACFENWAETREACVGPPAELEPWRLSNDVLQEAMGMVRGRGPYSVKIAEERGNEMVLEFRGTPLVKVSAWR</sequence>
<feature type="region of interest" description="SAW" evidence="3">
    <location>
        <begin position="458"/>
        <end position="528"/>
    </location>
</feature>
<name>A0AAV7EYF0_ARIFI</name>
<evidence type="ECO:0000313" key="6">
    <source>
        <dbReference type="Proteomes" id="UP000825729"/>
    </source>
</evidence>
<accession>A0AAV7EYF0</accession>
<dbReference type="InterPro" id="IPR005202">
    <property type="entry name" value="TF_GRAS"/>
</dbReference>
<dbReference type="PROSITE" id="PS50985">
    <property type="entry name" value="GRAS"/>
    <property type="match status" value="1"/>
</dbReference>
<comment type="caution">
    <text evidence="5">The sequence shown here is derived from an EMBL/GenBank/DDBJ whole genome shotgun (WGS) entry which is preliminary data.</text>
</comment>
<evidence type="ECO:0000256" key="1">
    <source>
        <dbReference type="ARBA" id="ARBA00023015"/>
    </source>
</evidence>
<keyword evidence="6" id="KW-1185">Reference proteome</keyword>